<dbReference type="Proteomes" id="UP000274601">
    <property type="component" value="Unassembled WGS sequence"/>
</dbReference>
<evidence type="ECO:0000313" key="1">
    <source>
        <dbReference type="EMBL" id="RKS78684.1"/>
    </source>
</evidence>
<dbReference type="EMBL" id="RBWU01000001">
    <property type="protein sequence ID" value="RKS78684.1"/>
    <property type="molecule type" value="Genomic_DNA"/>
</dbReference>
<gene>
    <name evidence="1" type="ORF">BZB76_0108</name>
</gene>
<reference evidence="1 2" key="1">
    <citation type="submission" date="2018-10" db="EMBL/GenBank/DDBJ databases">
        <title>Genomic Encyclopedia of Archaeal and Bacterial Type Strains, Phase II (KMG-II): from individual species to whole genera.</title>
        <authorList>
            <person name="Goeker M."/>
        </authorList>
    </citation>
    <scope>NUCLEOTIDE SEQUENCE [LARGE SCALE GENOMIC DNA]</scope>
    <source>
        <strain evidence="1 2">DSM 43383</strain>
    </source>
</reference>
<name>A0A495QXD1_9ACTN</name>
<keyword evidence="2" id="KW-1185">Reference proteome</keyword>
<protein>
    <submittedName>
        <fullName evidence="1">Uncharacterized protein</fullName>
    </submittedName>
</protein>
<sequence length="171" mass="19251">MGVKLPATLAAWYRIHDGVDENRAPSDAMRIAGILPRGWTMLPLEEMANEYLMRIKYGERETGILPCARRPGDTWYGWYVDARKGKPSYGNLGSWGVDEEDDPYPRGVGGWPLPDWLTEIAAALELGRMMSRPDGTEEAETRPALYQGGLTWVNPRNQHLVHDVVMLDGPR</sequence>
<accession>A0A495QXD1</accession>
<organism evidence="1 2">
    <name type="scientific">Actinomadura pelletieri DSM 43383</name>
    <dbReference type="NCBI Taxonomy" id="1120940"/>
    <lineage>
        <taxon>Bacteria</taxon>
        <taxon>Bacillati</taxon>
        <taxon>Actinomycetota</taxon>
        <taxon>Actinomycetes</taxon>
        <taxon>Streptosporangiales</taxon>
        <taxon>Thermomonosporaceae</taxon>
        <taxon>Actinomadura</taxon>
    </lineage>
</organism>
<evidence type="ECO:0000313" key="2">
    <source>
        <dbReference type="Proteomes" id="UP000274601"/>
    </source>
</evidence>
<comment type="caution">
    <text evidence="1">The sequence shown here is derived from an EMBL/GenBank/DDBJ whole genome shotgun (WGS) entry which is preliminary data.</text>
</comment>
<proteinExistence type="predicted"/>
<dbReference type="AlphaFoldDB" id="A0A495QXD1"/>